<organism evidence="1 2">
    <name type="scientific">Anaeroselena agilis</name>
    <dbReference type="NCBI Taxonomy" id="3063788"/>
    <lineage>
        <taxon>Bacteria</taxon>
        <taxon>Bacillati</taxon>
        <taxon>Bacillota</taxon>
        <taxon>Negativicutes</taxon>
        <taxon>Acetonemataceae</taxon>
        <taxon>Anaeroselena</taxon>
    </lineage>
</organism>
<proteinExistence type="predicted"/>
<dbReference type="EMBL" id="JAUOZS010000001">
    <property type="protein sequence ID" value="MDT8903182.1"/>
    <property type="molecule type" value="Genomic_DNA"/>
</dbReference>
<evidence type="ECO:0000313" key="1">
    <source>
        <dbReference type="EMBL" id="MDT8903182.1"/>
    </source>
</evidence>
<dbReference type="RefSeq" id="WP_413781641.1">
    <property type="nucleotide sequence ID" value="NZ_JAUOZS010000001.1"/>
</dbReference>
<name>A0ABU3P3F4_9FIRM</name>
<reference evidence="1 2" key="1">
    <citation type="submission" date="2023-07" db="EMBL/GenBank/DDBJ databases">
        <title>The novel representative of Negativicutes class, Anaeroselena agilis gen. nov. sp. nov.</title>
        <authorList>
            <person name="Prokofeva M.I."/>
            <person name="Elcheninov A.G."/>
            <person name="Klyukina A."/>
            <person name="Kublanov I.V."/>
            <person name="Frolov E.N."/>
            <person name="Podosokorskaya O.A."/>
        </authorList>
    </citation>
    <scope>NUCLEOTIDE SEQUENCE [LARGE SCALE GENOMIC DNA]</scope>
    <source>
        <strain evidence="1 2">4137-cl</strain>
    </source>
</reference>
<gene>
    <name evidence="1" type="ORF">Q4T40_18255</name>
</gene>
<keyword evidence="2" id="KW-1185">Reference proteome</keyword>
<comment type="caution">
    <text evidence="1">The sequence shown here is derived from an EMBL/GenBank/DDBJ whole genome shotgun (WGS) entry which is preliminary data.</text>
</comment>
<evidence type="ECO:0000313" key="2">
    <source>
        <dbReference type="Proteomes" id="UP001254848"/>
    </source>
</evidence>
<protein>
    <submittedName>
        <fullName evidence="1">Uncharacterized protein</fullName>
    </submittedName>
</protein>
<accession>A0ABU3P3F4</accession>
<sequence>MLFKFEYFNPSLGTITVSIAEYGLTFSRAAVEVMSKPDYIVLAFDKEKQVIGVIPTSESEPNKIEFISKLKNGYVRINNKDFIRFLMRYFQDSSEMFTGRAIRYFSYWDEDNKALIVDLKRPLDSNDDGGNETDE</sequence>
<dbReference type="Proteomes" id="UP001254848">
    <property type="component" value="Unassembled WGS sequence"/>
</dbReference>